<accession>A0A7Y7WM27</accession>
<organism evidence="4 5">
    <name type="scientific">Pseudomonas gingeri</name>
    <dbReference type="NCBI Taxonomy" id="117681"/>
    <lineage>
        <taxon>Bacteria</taxon>
        <taxon>Pseudomonadati</taxon>
        <taxon>Pseudomonadota</taxon>
        <taxon>Gammaproteobacteria</taxon>
        <taxon>Pseudomonadales</taxon>
        <taxon>Pseudomonadaceae</taxon>
        <taxon>Pseudomonas</taxon>
    </lineage>
</organism>
<dbReference type="Pfam" id="PF13692">
    <property type="entry name" value="Glyco_trans_1_4"/>
    <property type="match status" value="1"/>
</dbReference>
<keyword evidence="1" id="KW-0472">Membrane</keyword>
<evidence type="ECO:0000256" key="2">
    <source>
        <dbReference type="SAM" id="Coils"/>
    </source>
</evidence>
<evidence type="ECO:0000313" key="4">
    <source>
        <dbReference type="EMBL" id="NWB51188.1"/>
    </source>
</evidence>
<feature type="coiled-coil region" evidence="2">
    <location>
        <begin position="67"/>
        <end position="108"/>
    </location>
</feature>
<keyword evidence="4" id="KW-0808">Transferase</keyword>
<dbReference type="Gene3D" id="3.90.550.10">
    <property type="entry name" value="Spore Coat Polysaccharide Biosynthesis Protein SpsA, Chain A"/>
    <property type="match status" value="1"/>
</dbReference>
<dbReference type="PANTHER" id="PTHR43179:SF7">
    <property type="entry name" value="RHAMNOSYLTRANSFERASE WBBL"/>
    <property type="match status" value="1"/>
</dbReference>
<keyword evidence="2" id="KW-0175">Coiled coil</keyword>
<reference evidence="4 5" key="1">
    <citation type="submission" date="2020-04" db="EMBL/GenBank/DDBJ databases">
        <title>Molecular characterization of pseudomonads from Agaricus bisporus reveal novel blotch 2 pathogens in Western Europe.</title>
        <authorList>
            <person name="Taparia T."/>
            <person name="Krijger M."/>
            <person name="Haynes E."/>
            <person name="Elpinstone J.G."/>
            <person name="Noble R."/>
            <person name="Van Der Wolf J."/>
        </authorList>
    </citation>
    <scope>NUCLEOTIDE SEQUENCE [LARGE SCALE GENOMIC DNA]</scope>
    <source>
        <strain evidence="4 5">F1001</strain>
    </source>
</reference>
<dbReference type="EMBL" id="JACAPU010000056">
    <property type="protein sequence ID" value="NWB51188.1"/>
    <property type="molecule type" value="Genomic_DNA"/>
</dbReference>
<evidence type="ECO:0000313" key="5">
    <source>
        <dbReference type="Proteomes" id="UP000582981"/>
    </source>
</evidence>
<dbReference type="CDD" id="cd04186">
    <property type="entry name" value="GT_2_like_c"/>
    <property type="match status" value="1"/>
</dbReference>
<evidence type="ECO:0000259" key="3">
    <source>
        <dbReference type="Pfam" id="PF00535"/>
    </source>
</evidence>
<dbReference type="PANTHER" id="PTHR43179">
    <property type="entry name" value="RHAMNOSYLTRANSFERASE WBBL"/>
    <property type="match status" value="1"/>
</dbReference>
<evidence type="ECO:0000256" key="1">
    <source>
        <dbReference type="ARBA" id="ARBA00022519"/>
    </source>
</evidence>
<dbReference type="InterPro" id="IPR029044">
    <property type="entry name" value="Nucleotide-diphossugar_trans"/>
</dbReference>
<dbReference type="GO" id="GO:0016740">
    <property type="term" value="F:transferase activity"/>
    <property type="evidence" value="ECO:0007669"/>
    <property type="project" value="UniProtKB-KW"/>
</dbReference>
<protein>
    <submittedName>
        <fullName evidence="4">Glycosyltransferase</fullName>
    </submittedName>
</protein>
<dbReference type="AlphaFoldDB" id="A0A7Y7WM27"/>
<dbReference type="Pfam" id="PF00535">
    <property type="entry name" value="Glycos_transf_2"/>
    <property type="match status" value="1"/>
</dbReference>
<keyword evidence="1" id="KW-0997">Cell inner membrane</keyword>
<dbReference type="SUPFAM" id="SSF53756">
    <property type="entry name" value="UDP-Glycosyltransferase/glycogen phosphorylase"/>
    <property type="match status" value="1"/>
</dbReference>
<dbReference type="Gene3D" id="3.40.50.2000">
    <property type="entry name" value="Glycogen Phosphorylase B"/>
    <property type="match status" value="1"/>
</dbReference>
<gene>
    <name evidence="4" type="ORF">HX829_32425</name>
</gene>
<proteinExistence type="predicted"/>
<sequence>MEQIDRLLERMDKLTCAVERKSGESAQLLKVIESRDQAIDQLHIEKKRLDDCLSMHASELGRLTGQMEHSQQQVQAVSQKLKEAEKRLQEQKAETQGLSEQIANLHQQLASKQTELLSLSDWAITIDRAPLRHLLHKMLFNSARYVYTHLPLAPSKKSKLARKARRWLKGNTAPVTQIQPFSALMTLPANNPEAPAAYEKQTAAFIFGVIDWHFRIQRPQNLAKELARTGQVTFYISNHFIDNDRPGFEAEPLEGVSGLFQIRLNVSGAPAIYHAPPTSAAIKQLRLSLAELMQWAKIEKVNCVVQHAYWFPLARCVPNSTLIYDCMDHHEGFGNVAQELLDLEKALMRRADLLVATSTWIEQHGKRENQNVSVIRNAAEYSAFCQAPEQVYRDAQNRKIIGYYGAIAEWFDLQLVKQLAQALPQHLVLLIGNDTVNAKKHFKGCPNIVMHGEVPYASLPYYLHAMDVCLLPFKVIPLTLATNPVKVYEYLSAGKPVVSVKLPELDQFGSLANTAENPAEFIAAVQEVLEQLPEPYSARLARQQFAQTQTWEHRAIALRQAIDSLPAPRVSVVVLTYNNLELTQACLKSLVNESNYENLEIIVVDNNSTDDTPAFLAEWAKDGPDRIIILNQDNKGFAAGNNQGLAAASGDYLVILNNDTIVTAGWIKGLMRHLIDNDDIGIIGPVTNNIGNEARITTRYTHLGEMHAESTRITRQHMGQWFEINTLAFFCVMLPRSSYEQIGGLCEDYGLGFFEDDDYCRRIQHQGMRAACAEDVFVHHHLSASFNKLGAEKKQALFEKNKAIYESKWGAWTPHRYRDA</sequence>
<feature type="domain" description="Glycosyltransferase 2-like" evidence="3">
    <location>
        <begin position="571"/>
        <end position="742"/>
    </location>
</feature>
<name>A0A7Y7WM27_9PSED</name>
<dbReference type="Gene3D" id="3.40.50.11010">
    <property type="match status" value="1"/>
</dbReference>
<dbReference type="InterPro" id="IPR001173">
    <property type="entry name" value="Glyco_trans_2-like"/>
</dbReference>
<dbReference type="Proteomes" id="UP000582981">
    <property type="component" value="Unassembled WGS sequence"/>
</dbReference>
<dbReference type="RefSeq" id="WP_177145851.1">
    <property type="nucleotide sequence ID" value="NZ_JACAPU010000056.1"/>
</dbReference>
<keyword evidence="1" id="KW-1003">Cell membrane</keyword>
<dbReference type="SUPFAM" id="SSF53448">
    <property type="entry name" value="Nucleotide-diphospho-sugar transferases"/>
    <property type="match status" value="1"/>
</dbReference>
<comment type="caution">
    <text evidence="4">The sequence shown here is derived from an EMBL/GenBank/DDBJ whole genome shotgun (WGS) entry which is preliminary data.</text>
</comment>